<gene>
    <name evidence="1" type="ORF">E4665_06960</name>
</gene>
<name>A0A4Z0GPJ6_9BACL</name>
<dbReference type="SUPFAM" id="SSF52540">
    <property type="entry name" value="P-loop containing nucleoside triphosphate hydrolases"/>
    <property type="match status" value="1"/>
</dbReference>
<dbReference type="OrthoDB" id="9804380at2"/>
<accession>A0A4Z0GPJ6</accession>
<dbReference type="InterPro" id="IPR027417">
    <property type="entry name" value="P-loop_NTPase"/>
</dbReference>
<keyword evidence="2" id="KW-1185">Reference proteome</keyword>
<protein>
    <submittedName>
        <fullName evidence="1">ATPase</fullName>
    </submittedName>
</protein>
<dbReference type="EMBL" id="SRJD01000006">
    <property type="protein sequence ID" value="TGA98596.1"/>
    <property type="molecule type" value="Genomic_DNA"/>
</dbReference>
<dbReference type="AlphaFoldDB" id="A0A4Z0GPJ6"/>
<evidence type="ECO:0000313" key="2">
    <source>
        <dbReference type="Proteomes" id="UP000298347"/>
    </source>
</evidence>
<organism evidence="1 2">
    <name type="scientific">Sporolactobacillus shoreae</name>
    <dbReference type="NCBI Taxonomy" id="1465501"/>
    <lineage>
        <taxon>Bacteria</taxon>
        <taxon>Bacillati</taxon>
        <taxon>Bacillota</taxon>
        <taxon>Bacilli</taxon>
        <taxon>Bacillales</taxon>
        <taxon>Sporolactobacillaceae</taxon>
        <taxon>Sporolactobacillus</taxon>
    </lineage>
</organism>
<evidence type="ECO:0000313" key="1">
    <source>
        <dbReference type="EMBL" id="TGA98596.1"/>
    </source>
</evidence>
<comment type="caution">
    <text evidence="1">The sequence shown here is derived from an EMBL/GenBank/DDBJ whole genome shotgun (WGS) entry which is preliminary data.</text>
</comment>
<dbReference type="Proteomes" id="UP000298347">
    <property type="component" value="Unassembled WGS sequence"/>
</dbReference>
<sequence>MPSIEQELQFVYDTQPQGGLSFKDEAFICRGTGYEGCIHIYRFPFQFSAYWLNVITSLPDTIVTVDTMTESEIDYGAQIKYSTDELAARVKDAAHQQDADVAGEELTTLRQLGLDVRQNGEVIKRVQARIFLHAATRVDLQKRVSEIVKKLDSDGYKSQVFLSEAKEEWQSLFLDAPTQKILRTHREGVEIPAEVMGIGFAHNVTSLRDPSASFYGLTRTRGTVYWDMFHKTKKRLYYNVFITGDMGGGKSTTIKKILRENAAKGNFIRGFDKSGEFLAVTEDLGGQTINLDGTGGRINLMQVFPTVTQSGEDNVAIDEAGSFRQHVSKLDMCYRILNKEADSNDLSQFDELVYDFYKEIGLWGDGQTHVTDLGAEAYPTLGQFMVFCEKRYAQETDVRFKGRIGDIAKQLKVLVLNYNDIFEGVTTIPDLSGQQVVFYDIGVLSQFDSRIFDIQVYNALTQIWGDMMRIGRPEKEAYDNHQKRWEDIVRFLIMVDECHNILNIQKAFAADFFVTLESEARKFFGGVVLATQRLERMFPKASGVSDPKMVQAANKLAEIFGLTQYKLIMKMDQSSMDLVRRLFGDQITENEYQMLPQFEKGDCLLSISGDQNLIFHVEVTQDELDLFKGGA</sequence>
<dbReference type="RefSeq" id="WP_135348075.1">
    <property type="nucleotide sequence ID" value="NZ_SRJD01000006.1"/>
</dbReference>
<proteinExistence type="predicted"/>
<reference evidence="1 2" key="1">
    <citation type="journal article" date="2015" name="Int. J. Syst. Evol. Microbiol.">
        <title>Sporolactobacillus shoreae sp. nov. and Sporolactobacillus spathodeae sp. nov., two spore-forming lactic acid bacteria isolated from tree barks in Thailand.</title>
        <authorList>
            <person name="Thamacharoensuk T."/>
            <person name="Kitahara M."/>
            <person name="Ohkuma M."/>
            <person name="Thongchul N."/>
            <person name="Tanasupawat S."/>
        </authorList>
    </citation>
    <scope>NUCLEOTIDE SEQUENCE [LARGE SCALE GENOMIC DNA]</scope>
    <source>
        <strain evidence="1 2">BK92</strain>
    </source>
</reference>
<dbReference type="Gene3D" id="3.40.50.300">
    <property type="entry name" value="P-loop containing nucleotide triphosphate hydrolases"/>
    <property type="match status" value="2"/>
</dbReference>